<dbReference type="Proteomes" id="UP000286773">
    <property type="component" value="Unassembled WGS sequence"/>
</dbReference>
<keyword evidence="2" id="KW-1185">Reference proteome</keyword>
<dbReference type="AlphaFoldDB" id="A0A430ANQ7"/>
<protein>
    <submittedName>
        <fullName evidence="1">Conjugal transfer protein</fullName>
    </submittedName>
</protein>
<accession>A0A430ANQ7</accession>
<dbReference type="EMBL" id="NGKC01000016">
    <property type="protein sequence ID" value="RSU09810.1"/>
    <property type="molecule type" value="Genomic_DNA"/>
</dbReference>
<dbReference type="Gene3D" id="2.40.50.390">
    <property type="entry name" value="Conjugative transposon protein, DUF961"/>
    <property type="match status" value="1"/>
</dbReference>
<name>A0A430ANQ7_9ENTE</name>
<dbReference type="Pfam" id="PF06125">
    <property type="entry name" value="DUF961"/>
    <property type="match status" value="1"/>
</dbReference>
<evidence type="ECO:0000313" key="1">
    <source>
        <dbReference type="EMBL" id="RSU09810.1"/>
    </source>
</evidence>
<gene>
    <name evidence="1" type="ORF">CBF27_12055</name>
</gene>
<sequence length="121" mass="13601">MRLAEGIVVDEKETFGTLLFSEMRRESFTTDEQGNVTTQIKGRTYDLKSSAQQRMIQVTLPAEVQPKAFNYNDKVKLVNPVVDTVANATFRGADVSWYIKADDILLVTENKQGIGKEKQVS</sequence>
<comment type="caution">
    <text evidence="1">The sequence shown here is derived from an EMBL/GenBank/DDBJ whole genome shotgun (WGS) entry which is preliminary data.</text>
</comment>
<reference evidence="1 2" key="1">
    <citation type="submission" date="2017-05" db="EMBL/GenBank/DDBJ databases">
        <title>Vagococcus spp. assemblies.</title>
        <authorList>
            <person name="Gulvik C.A."/>
        </authorList>
    </citation>
    <scope>NUCLEOTIDE SEQUENCE [LARGE SCALE GENOMIC DNA]</scope>
    <source>
        <strain evidence="1 2">LMG 24798</strain>
    </source>
</reference>
<dbReference type="InterPro" id="IPR038620">
    <property type="entry name" value="YdcP-like_sf"/>
</dbReference>
<dbReference type="InterPro" id="IPR010365">
    <property type="entry name" value="DUF961"/>
</dbReference>
<dbReference type="RefSeq" id="WP_126814662.1">
    <property type="nucleotide sequence ID" value="NZ_NGKC01000016.1"/>
</dbReference>
<dbReference type="OrthoDB" id="2308521at2"/>
<proteinExistence type="predicted"/>
<organism evidence="1 2">
    <name type="scientific">Vagococcus acidifermentans</name>
    <dbReference type="NCBI Taxonomy" id="564710"/>
    <lineage>
        <taxon>Bacteria</taxon>
        <taxon>Bacillati</taxon>
        <taxon>Bacillota</taxon>
        <taxon>Bacilli</taxon>
        <taxon>Lactobacillales</taxon>
        <taxon>Enterococcaceae</taxon>
        <taxon>Vagococcus</taxon>
    </lineage>
</organism>
<evidence type="ECO:0000313" key="2">
    <source>
        <dbReference type="Proteomes" id="UP000286773"/>
    </source>
</evidence>